<dbReference type="InterPro" id="IPR001453">
    <property type="entry name" value="MoaB/Mog_dom"/>
</dbReference>
<dbReference type="InterPro" id="IPR036135">
    <property type="entry name" value="MoeA_linker/N_sf"/>
</dbReference>
<keyword evidence="6" id="KW-0808">Transferase</keyword>
<evidence type="ECO:0000256" key="5">
    <source>
        <dbReference type="ARBA" id="ARBA00047317"/>
    </source>
</evidence>
<organism evidence="8 9">
    <name type="scientific">Pararhodobacter zhoushanensis</name>
    <dbReference type="NCBI Taxonomy" id="2479545"/>
    <lineage>
        <taxon>Bacteria</taxon>
        <taxon>Pseudomonadati</taxon>
        <taxon>Pseudomonadota</taxon>
        <taxon>Alphaproteobacteria</taxon>
        <taxon>Rhodobacterales</taxon>
        <taxon>Paracoccaceae</taxon>
        <taxon>Pararhodobacter</taxon>
    </lineage>
</organism>
<dbReference type="InterPro" id="IPR036688">
    <property type="entry name" value="MoeA_C_domain_IV_sf"/>
</dbReference>
<comment type="caution">
    <text evidence="8">The sequence shown here is derived from an EMBL/GenBank/DDBJ whole genome shotgun (WGS) entry which is preliminary data.</text>
</comment>
<gene>
    <name evidence="8" type="ORF">OKW52_07665</name>
</gene>
<dbReference type="CDD" id="cd00887">
    <property type="entry name" value="MoeA"/>
    <property type="match status" value="1"/>
</dbReference>
<feature type="domain" description="MoaB/Mog" evidence="7">
    <location>
        <begin position="174"/>
        <end position="311"/>
    </location>
</feature>
<dbReference type="InterPro" id="IPR038987">
    <property type="entry name" value="MoeA-like"/>
</dbReference>
<evidence type="ECO:0000313" key="9">
    <source>
        <dbReference type="Proteomes" id="UP001208938"/>
    </source>
</evidence>
<comment type="function">
    <text evidence="1 6">Catalyzes the insertion of molybdate into adenylated molybdopterin with the concomitant release of AMP.</text>
</comment>
<dbReference type="Proteomes" id="UP001208938">
    <property type="component" value="Unassembled WGS sequence"/>
</dbReference>
<dbReference type="EMBL" id="JAPDFL010000001">
    <property type="protein sequence ID" value="MCW1932141.1"/>
    <property type="molecule type" value="Genomic_DNA"/>
</dbReference>
<sequence length="391" mass="40948">MIGVDEAQALCLDLVTPTDALDVVPLVAAHTRVMRRAPRAFRAQPPFASAAMDGYAVRDAEVAVGASFEVVGEAAAGHGWDGTLSPGQALRIFTGAPVPAGADHVVIQEDVLREGGRITLQPNLGSGPNVRPAGADFPADFELEAPRRLSPSDLALLAAMNIPEVIVARRPRVALLATGDELVLPGQTPGRDQIIASNVFALKAMVDAAGGEAIILPIAPDREDALAAAMAEMLKADIAVTIGGASVGDHDLVGRVGERLGLERAFYKLAMRPGKPLIAGSLGAVPYLGLPGNPVSAIVTGHLFLVPMVKRWLGLEDVQPKRVSARLAQDVGPTGPRTHFMRARLDGDSVTPYARQDSSLLSVLSDANALLERPLGDRPRKAGEMVPVLPL</sequence>
<dbReference type="SUPFAM" id="SSF53218">
    <property type="entry name" value="Molybdenum cofactor biosynthesis proteins"/>
    <property type="match status" value="1"/>
</dbReference>
<dbReference type="PANTHER" id="PTHR10192:SF5">
    <property type="entry name" value="GEPHYRIN"/>
    <property type="match status" value="1"/>
</dbReference>
<evidence type="ECO:0000256" key="2">
    <source>
        <dbReference type="ARBA" id="ARBA00005046"/>
    </source>
</evidence>
<dbReference type="PANTHER" id="PTHR10192">
    <property type="entry name" value="MOLYBDOPTERIN BIOSYNTHESIS PROTEIN"/>
    <property type="match status" value="1"/>
</dbReference>
<dbReference type="EC" id="2.10.1.1" evidence="6"/>
<comment type="similarity">
    <text evidence="3 6">Belongs to the MoeA family.</text>
</comment>
<keyword evidence="6" id="KW-0460">Magnesium</keyword>
<dbReference type="SMART" id="SM00852">
    <property type="entry name" value="MoCF_biosynth"/>
    <property type="match status" value="1"/>
</dbReference>
<keyword evidence="9" id="KW-1185">Reference proteome</keyword>
<comment type="pathway">
    <text evidence="2 6">Cofactor biosynthesis; molybdopterin biosynthesis.</text>
</comment>
<evidence type="ECO:0000256" key="6">
    <source>
        <dbReference type="RuleBase" id="RU365090"/>
    </source>
</evidence>
<evidence type="ECO:0000256" key="3">
    <source>
        <dbReference type="ARBA" id="ARBA00010763"/>
    </source>
</evidence>
<dbReference type="Pfam" id="PF03453">
    <property type="entry name" value="MoeA_N"/>
    <property type="match status" value="1"/>
</dbReference>
<dbReference type="Gene3D" id="3.40.980.10">
    <property type="entry name" value="MoaB/Mog-like domain"/>
    <property type="match status" value="1"/>
</dbReference>
<evidence type="ECO:0000256" key="4">
    <source>
        <dbReference type="ARBA" id="ARBA00023150"/>
    </source>
</evidence>
<comment type="cofactor">
    <cofactor evidence="6">
        <name>Mg(2+)</name>
        <dbReference type="ChEBI" id="CHEBI:18420"/>
    </cofactor>
</comment>
<dbReference type="RefSeq" id="WP_264505196.1">
    <property type="nucleotide sequence ID" value="NZ_JAPDFL010000001.1"/>
</dbReference>
<keyword evidence="6" id="KW-0479">Metal-binding</keyword>
<keyword evidence="6" id="KW-0500">Molybdenum</keyword>
<dbReference type="Gene3D" id="3.90.105.10">
    <property type="entry name" value="Molybdopterin biosynthesis moea protein, domain 2"/>
    <property type="match status" value="1"/>
</dbReference>
<keyword evidence="4 6" id="KW-0501">Molybdenum cofactor biosynthesis</keyword>
<dbReference type="InterPro" id="IPR005111">
    <property type="entry name" value="MoeA_C_domain_IV"/>
</dbReference>
<dbReference type="InterPro" id="IPR005110">
    <property type="entry name" value="MoeA_linker/N"/>
</dbReference>
<protein>
    <recommendedName>
        <fullName evidence="6">Molybdopterin molybdenumtransferase</fullName>
        <ecNumber evidence="6">2.10.1.1</ecNumber>
    </recommendedName>
</protein>
<dbReference type="Gene3D" id="2.40.340.10">
    <property type="entry name" value="MoeA, C-terminal, domain IV"/>
    <property type="match status" value="1"/>
</dbReference>
<evidence type="ECO:0000313" key="8">
    <source>
        <dbReference type="EMBL" id="MCW1932141.1"/>
    </source>
</evidence>
<dbReference type="SUPFAM" id="SSF63882">
    <property type="entry name" value="MoeA N-terminal region -like"/>
    <property type="match status" value="1"/>
</dbReference>
<name>A0ABT3GX61_9RHOB</name>
<dbReference type="SUPFAM" id="SSF63867">
    <property type="entry name" value="MoeA C-terminal domain-like"/>
    <property type="match status" value="1"/>
</dbReference>
<proteinExistence type="inferred from homology"/>
<reference evidence="8 9" key="1">
    <citation type="submission" date="2022-10" db="EMBL/GenBank/DDBJ databases">
        <title>Pararhodobacter sp. nov., isolated from marine algae.</title>
        <authorList>
            <person name="Choi B.J."/>
            <person name="Kim J.M."/>
            <person name="Lee J.K."/>
            <person name="Choi D.G."/>
            <person name="Jeon C.O."/>
        </authorList>
    </citation>
    <scope>NUCLEOTIDE SEQUENCE [LARGE SCALE GENOMIC DNA]</scope>
    <source>
        <strain evidence="8 9">ZQ420</strain>
    </source>
</reference>
<comment type="catalytic activity">
    <reaction evidence="5">
        <text>adenylyl-molybdopterin + molybdate = Mo-molybdopterin + AMP + H(+)</text>
        <dbReference type="Rhea" id="RHEA:35047"/>
        <dbReference type="ChEBI" id="CHEBI:15378"/>
        <dbReference type="ChEBI" id="CHEBI:36264"/>
        <dbReference type="ChEBI" id="CHEBI:62727"/>
        <dbReference type="ChEBI" id="CHEBI:71302"/>
        <dbReference type="ChEBI" id="CHEBI:456215"/>
        <dbReference type="EC" id="2.10.1.1"/>
    </reaction>
</comment>
<dbReference type="Pfam" id="PF00994">
    <property type="entry name" value="MoCF_biosynth"/>
    <property type="match status" value="1"/>
</dbReference>
<evidence type="ECO:0000256" key="1">
    <source>
        <dbReference type="ARBA" id="ARBA00002901"/>
    </source>
</evidence>
<dbReference type="NCBIfam" id="NF045515">
    <property type="entry name" value="Glp_gephyrin"/>
    <property type="match status" value="1"/>
</dbReference>
<dbReference type="InterPro" id="IPR036425">
    <property type="entry name" value="MoaB/Mog-like_dom_sf"/>
</dbReference>
<dbReference type="Gene3D" id="2.170.190.11">
    <property type="entry name" value="Molybdopterin biosynthesis moea protein, domain 3"/>
    <property type="match status" value="1"/>
</dbReference>
<dbReference type="Pfam" id="PF03454">
    <property type="entry name" value="MoeA_C"/>
    <property type="match status" value="1"/>
</dbReference>
<accession>A0ABT3GX61</accession>
<evidence type="ECO:0000259" key="7">
    <source>
        <dbReference type="SMART" id="SM00852"/>
    </source>
</evidence>